<organism evidence="1 2">
    <name type="scientific">Paxillus rubicundulus Ve08.2h10</name>
    <dbReference type="NCBI Taxonomy" id="930991"/>
    <lineage>
        <taxon>Eukaryota</taxon>
        <taxon>Fungi</taxon>
        <taxon>Dikarya</taxon>
        <taxon>Basidiomycota</taxon>
        <taxon>Agaricomycotina</taxon>
        <taxon>Agaricomycetes</taxon>
        <taxon>Agaricomycetidae</taxon>
        <taxon>Boletales</taxon>
        <taxon>Paxilineae</taxon>
        <taxon>Paxillaceae</taxon>
        <taxon>Paxillus</taxon>
    </lineage>
</organism>
<dbReference type="OrthoDB" id="2631266at2759"/>
<reference evidence="1 2" key="1">
    <citation type="submission" date="2014-04" db="EMBL/GenBank/DDBJ databases">
        <authorList>
            <consortium name="DOE Joint Genome Institute"/>
            <person name="Kuo A."/>
            <person name="Kohler A."/>
            <person name="Jargeat P."/>
            <person name="Nagy L.G."/>
            <person name="Floudas D."/>
            <person name="Copeland A."/>
            <person name="Barry K.W."/>
            <person name="Cichocki N."/>
            <person name="Veneault-Fourrey C."/>
            <person name="LaButti K."/>
            <person name="Lindquist E.A."/>
            <person name="Lipzen A."/>
            <person name="Lundell T."/>
            <person name="Morin E."/>
            <person name="Murat C."/>
            <person name="Sun H."/>
            <person name="Tunlid A."/>
            <person name="Henrissat B."/>
            <person name="Grigoriev I.V."/>
            <person name="Hibbett D.S."/>
            <person name="Martin F."/>
            <person name="Nordberg H.P."/>
            <person name="Cantor M.N."/>
            <person name="Hua S.X."/>
        </authorList>
    </citation>
    <scope>NUCLEOTIDE SEQUENCE [LARGE SCALE GENOMIC DNA]</scope>
    <source>
        <strain evidence="1 2">Ve08.2h10</strain>
    </source>
</reference>
<dbReference type="EMBL" id="KN826415">
    <property type="protein sequence ID" value="KIK78974.1"/>
    <property type="molecule type" value="Genomic_DNA"/>
</dbReference>
<gene>
    <name evidence="1" type="ORF">PAXRUDRAFT_162568</name>
</gene>
<dbReference type="Proteomes" id="UP000054538">
    <property type="component" value="Unassembled WGS sequence"/>
</dbReference>
<evidence type="ECO:0000313" key="1">
    <source>
        <dbReference type="EMBL" id="KIK78974.1"/>
    </source>
</evidence>
<dbReference type="AlphaFoldDB" id="A0A0D0DDY4"/>
<protein>
    <submittedName>
        <fullName evidence="1">Uncharacterized protein</fullName>
    </submittedName>
</protein>
<evidence type="ECO:0000313" key="2">
    <source>
        <dbReference type="Proteomes" id="UP000054538"/>
    </source>
</evidence>
<name>A0A0D0DDY4_9AGAM</name>
<proteinExistence type="predicted"/>
<dbReference type="InParanoid" id="A0A0D0DDY4"/>
<sequence length="56" mass="6148">MATSHPFSTFLLTDVVFSHRAPDLGVQLWHCNIMGDLEVVAIDQLSGQLVLSPIKV</sequence>
<reference evidence="2" key="2">
    <citation type="submission" date="2015-01" db="EMBL/GenBank/DDBJ databases">
        <title>Evolutionary Origins and Diversification of the Mycorrhizal Mutualists.</title>
        <authorList>
            <consortium name="DOE Joint Genome Institute"/>
            <consortium name="Mycorrhizal Genomics Consortium"/>
            <person name="Kohler A."/>
            <person name="Kuo A."/>
            <person name="Nagy L.G."/>
            <person name="Floudas D."/>
            <person name="Copeland A."/>
            <person name="Barry K.W."/>
            <person name="Cichocki N."/>
            <person name="Veneault-Fourrey C."/>
            <person name="LaButti K."/>
            <person name="Lindquist E.A."/>
            <person name="Lipzen A."/>
            <person name="Lundell T."/>
            <person name="Morin E."/>
            <person name="Murat C."/>
            <person name="Riley R."/>
            <person name="Ohm R."/>
            <person name="Sun H."/>
            <person name="Tunlid A."/>
            <person name="Henrissat B."/>
            <person name="Grigoriev I.V."/>
            <person name="Hibbett D.S."/>
            <person name="Martin F."/>
        </authorList>
    </citation>
    <scope>NUCLEOTIDE SEQUENCE [LARGE SCALE GENOMIC DNA]</scope>
    <source>
        <strain evidence="2">Ve08.2h10</strain>
    </source>
</reference>
<keyword evidence="2" id="KW-1185">Reference proteome</keyword>
<accession>A0A0D0DDY4</accession>
<dbReference type="HOGENOM" id="CLU_3014817_0_0_1"/>